<dbReference type="SUPFAM" id="SSF55347">
    <property type="entry name" value="Glyceraldehyde-3-phosphate dehydrogenase-like, C-terminal domain"/>
    <property type="match status" value="1"/>
</dbReference>
<dbReference type="RefSeq" id="WP_345710748.1">
    <property type="nucleotide sequence ID" value="NZ_BAABIL010000053.1"/>
</dbReference>
<evidence type="ECO:0000256" key="3">
    <source>
        <dbReference type="SAM" id="MobiDB-lite"/>
    </source>
</evidence>
<dbReference type="Pfam" id="PF22725">
    <property type="entry name" value="GFO_IDH_MocA_C3"/>
    <property type="match status" value="1"/>
</dbReference>
<protein>
    <submittedName>
        <fullName evidence="6">Gfo/Idh/MocA family oxidoreductase</fullName>
    </submittedName>
</protein>
<evidence type="ECO:0000313" key="6">
    <source>
        <dbReference type="EMBL" id="GAA4964892.1"/>
    </source>
</evidence>
<dbReference type="InterPro" id="IPR036291">
    <property type="entry name" value="NAD(P)-bd_dom_sf"/>
</dbReference>
<dbReference type="EMBL" id="BAABIL010000053">
    <property type="protein sequence ID" value="GAA4964892.1"/>
    <property type="molecule type" value="Genomic_DNA"/>
</dbReference>
<dbReference type="PANTHER" id="PTHR22604">
    <property type="entry name" value="OXIDOREDUCTASES"/>
    <property type="match status" value="1"/>
</dbReference>
<dbReference type="Proteomes" id="UP001501195">
    <property type="component" value="Unassembled WGS sequence"/>
</dbReference>
<keyword evidence="2" id="KW-0560">Oxidoreductase</keyword>
<dbReference type="Gene3D" id="3.30.360.10">
    <property type="entry name" value="Dihydrodipicolinate Reductase, domain 2"/>
    <property type="match status" value="1"/>
</dbReference>
<evidence type="ECO:0000259" key="4">
    <source>
        <dbReference type="Pfam" id="PF01408"/>
    </source>
</evidence>
<reference evidence="7" key="1">
    <citation type="journal article" date="2019" name="Int. J. Syst. Evol. Microbiol.">
        <title>The Global Catalogue of Microorganisms (GCM) 10K type strain sequencing project: providing services to taxonomists for standard genome sequencing and annotation.</title>
        <authorList>
            <consortium name="The Broad Institute Genomics Platform"/>
            <consortium name="The Broad Institute Genome Sequencing Center for Infectious Disease"/>
            <person name="Wu L."/>
            <person name="Ma J."/>
        </authorList>
    </citation>
    <scope>NUCLEOTIDE SEQUENCE [LARGE SCALE GENOMIC DNA]</scope>
    <source>
        <strain evidence="7">JCM 18126</strain>
    </source>
</reference>
<evidence type="ECO:0000256" key="1">
    <source>
        <dbReference type="ARBA" id="ARBA00010928"/>
    </source>
</evidence>
<dbReference type="InterPro" id="IPR055170">
    <property type="entry name" value="GFO_IDH_MocA-like_dom"/>
</dbReference>
<dbReference type="Pfam" id="PF01408">
    <property type="entry name" value="GFO_IDH_MocA"/>
    <property type="match status" value="1"/>
</dbReference>
<feature type="domain" description="GFO/IDH/MocA-like oxidoreductase" evidence="5">
    <location>
        <begin position="151"/>
        <end position="262"/>
    </location>
</feature>
<sequence>MTAGTGALPAPRTPDPLAAPPLRWGVLGTGWIAERFTASLRRHTRQRVVAVGARTPQAAAAFAARHGVPRAHGSAEALVRDAGVDVVHVATPHPQHHPHALLALDAGKHVLVEKPLALDAAQGREVAERARERGLLCTEAMWTAFLPRYDVVRQVLADGLLGELRTVVADHGERFGPEHRIMRADLAGGPLLDLGTYCAALAVAVLGPPEEVHAVSSDAPGGVHGQVSAVLRHGAGAHSLLSTTLFSDTPTSAVVAGTAGTLVLPGPFFAPGDVEVRLAGGRVLAHREAATGHDGLHHEAAEVARRIDAGETGSPLWPLERSLAVLEVLDAIRGRTGIAFPGSPATDPATNPGGTGARGTRRDVQPPVRRREDVVP</sequence>
<name>A0ABP9H9P0_9ACTN</name>
<evidence type="ECO:0000256" key="2">
    <source>
        <dbReference type="ARBA" id="ARBA00023002"/>
    </source>
</evidence>
<dbReference type="SUPFAM" id="SSF51735">
    <property type="entry name" value="NAD(P)-binding Rossmann-fold domains"/>
    <property type="match status" value="1"/>
</dbReference>
<dbReference type="Gene3D" id="3.40.50.720">
    <property type="entry name" value="NAD(P)-binding Rossmann-like Domain"/>
    <property type="match status" value="1"/>
</dbReference>
<comment type="caution">
    <text evidence="6">The sequence shown here is derived from an EMBL/GenBank/DDBJ whole genome shotgun (WGS) entry which is preliminary data.</text>
</comment>
<feature type="region of interest" description="Disordered" evidence="3">
    <location>
        <begin position="337"/>
        <end position="376"/>
    </location>
</feature>
<accession>A0ABP9H9P0</accession>
<comment type="similarity">
    <text evidence="1">Belongs to the Gfo/Idh/MocA family.</text>
</comment>
<evidence type="ECO:0000259" key="5">
    <source>
        <dbReference type="Pfam" id="PF22725"/>
    </source>
</evidence>
<evidence type="ECO:0000313" key="7">
    <source>
        <dbReference type="Proteomes" id="UP001501195"/>
    </source>
</evidence>
<feature type="compositionally biased region" description="Basic and acidic residues" evidence="3">
    <location>
        <begin position="360"/>
        <end position="376"/>
    </location>
</feature>
<gene>
    <name evidence="6" type="ORF">GCM10023225_05030</name>
</gene>
<proteinExistence type="inferred from homology"/>
<dbReference type="PANTHER" id="PTHR22604:SF105">
    <property type="entry name" value="TRANS-1,2-DIHYDROBENZENE-1,2-DIOL DEHYDROGENASE"/>
    <property type="match status" value="1"/>
</dbReference>
<organism evidence="6 7">
    <name type="scientific">Kineococcus glutinatus</name>
    <dbReference type="NCBI Taxonomy" id="1070872"/>
    <lineage>
        <taxon>Bacteria</taxon>
        <taxon>Bacillati</taxon>
        <taxon>Actinomycetota</taxon>
        <taxon>Actinomycetes</taxon>
        <taxon>Kineosporiales</taxon>
        <taxon>Kineosporiaceae</taxon>
        <taxon>Kineococcus</taxon>
    </lineage>
</organism>
<keyword evidence="7" id="KW-1185">Reference proteome</keyword>
<dbReference type="InterPro" id="IPR050984">
    <property type="entry name" value="Gfo/Idh/MocA_domain"/>
</dbReference>
<feature type="domain" description="Gfo/Idh/MocA-like oxidoreductase N-terminal" evidence="4">
    <location>
        <begin position="22"/>
        <end position="138"/>
    </location>
</feature>
<dbReference type="InterPro" id="IPR000683">
    <property type="entry name" value="Gfo/Idh/MocA-like_OxRdtase_N"/>
</dbReference>